<protein>
    <submittedName>
        <fullName evidence="2">Uncharacterized protein</fullName>
    </submittedName>
</protein>
<dbReference type="EMBL" id="JEMC01001184">
    <property type="protein sequence ID" value="KYF99082.1"/>
    <property type="molecule type" value="Genomic_DNA"/>
</dbReference>
<dbReference type="AlphaFoldDB" id="A0A150T2W4"/>
<proteinExistence type="predicted"/>
<dbReference type="Proteomes" id="UP000075515">
    <property type="component" value="Unassembled WGS sequence"/>
</dbReference>
<accession>A0A150T2W4</accession>
<organism evidence="2 3">
    <name type="scientific">Sorangium cellulosum</name>
    <name type="common">Polyangium cellulosum</name>
    <dbReference type="NCBI Taxonomy" id="56"/>
    <lineage>
        <taxon>Bacteria</taxon>
        <taxon>Pseudomonadati</taxon>
        <taxon>Myxococcota</taxon>
        <taxon>Polyangia</taxon>
        <taxon>Polyangiales</taxon>
        <taxon>Polyangiaceae</taxon>
        <taxon>Sorangium</taxon>
    </lineage>
</organism>
<comment type="caution">
    <text evidence="2">The sequence shown here is derived from an EMBL/GenBank/DDBJ whole genome shotgun (WGS) entry which is preliminary data.</text>
</comment>
<feature type="region of interest" description="Disordered" evidence="1">
    <location>
        <begin position="41"/>
        <end position="66"/>
    </location>
</feature>
<gene>
    <name evidence="2" type="ORF">BE18_16195</name>
</gene>
<evidence type="ECO:0000256" key="1">
    <source>
        <dbReference type="SAM" id="MobiDB-lite"/>
    </source>
</evidence>
<evidence type="ECO:0000313" key="3">
    <source>
        <dbReference type="Proteomes" id="UP000075515"/>
    </source>
</evidence>
<feature type="compositionally biased region" description="Basic residues" evidence="1">
    <location>
        <begin position="41"/>
        <end position="53"/>
    </location>
</feature>
<name>A0A150T2W4_SORCE</name>
<sequence length="66" mass="7253">MLGIENSMPSIARAKADIARPMLRFAGAKADTDGARCGFRRWPRRSERRKRPSQRGGVELAVNAAA</sequence>
<reference evidence="2 3" key="1">
    <citation type="submission" date="2014-02" db="EMBL/GenBank/DDBJ databases">
        <title>The small core and large imbalanced accessory genome model reveals a collaborative survival strategy of Sorangium cellulosum strains in nature.</title>
        <authorList>
            <person name="Han K."/>
            <person name="Peng R."/>
            <person name="Blom J."/>
            <person name="Li Y.-Z."/>
        </authorList>
    </citation>
    <scope>NUCLEOTIDE SEQUENCE [LARGE SCALE GENOMIC DNA]</scope>
    <source>
        <strain evidence="2 3">So0149</strain>
    </source>
</reference>
<evidence type="ECO:0000313" key="2">
    <source>
        <dbReference type="EMBL" id="KYF99082.1"/>
    </source>
</evidence>